<evidence type="ECO:0000313" key="1">
    <source>
        <dbReference type="EMBL" id="EPX59955.1"/>
    </source>
</evidence>
<evidence type="ECO:0008006" key="3">
    <source>
        <dbReference type="Google" id="ProtNLM"/>
    </source>
</evidence>
<name>S9P650_CYSF2</name>
<dbReference type="Proteomes" id="UP000011682">
    <property type="component" value="Unassembled WGS sequence"/>
</dbReference>
<gene>
    <name evidence="1" type="ORF">D187_002699</name>
</gene>
<dbReference type="InterPro" id="IPR036465">
    <property type="entry name" value="vWFA_dom_sf"/>
</dbReference>
<keyword evidence="2" id="KW-1185">Reference proteome</keyword>
<dbReference type="EMBL" id="ANAH02000015">
    <property type="protein sequence ID" value="EPX59955.1"/>
    <property type="molecule type" value="Genomic_DNA"/>
</dbReference>
<accession>S9P650</accession>
<protein>
    <recommendedName>
        <fullName evidence="3">Type IV fimbrial biogenesis protein PilY1</fullName>
    </recommendedName>
</protein>
<comment type="caution">
    <text evidence="1">The sequence shown here is derived from an EMBL/GenBank/DDBJ whole genome shotgun (WGS) entry which is preliminary data.</text>
</comment>
<reference evidence="1" key="1">
    <citation type="submission" date="2013-05" db="EMBL/GenBank/DDBJ databases">
        <title>Genome assembly of Cystobacter fuscus DSM 2262.</title>
        <authorList>
            <person name="Sharma G."/>
            <person name="Khatri I."/>
            <person name="Kaur C."/>
            <person name="Mayilraj S."/>
            <person name="Subramanian S."/>
        </authorList>
    </citation>
    <scope>NUCLEOTIDE SEQUENCE [LARGE SCALE GENOMIC DNA]</scope>
    <source>
        <strain evidence="1">DSM 2262</strain>
    </source>
</reference>
<organism evidence="1 2">
    <name type="scientific">Cystobacter fuscus (strain ATCC 25194 / DSM 2262 / NBRC 100088 / M29)</name>
    <dbReference type="NCBI Taxonomy" id="1242864"/>
    <lineage>
        <taxon>Bacteria</taxon>
        <taxon>Pseudomonadati</taxon>
        <taxon>Myxococcota</taxon>
        <taxon>Myxococcia</taxon>
        <taxon>Myxococcales</taxon>
        <taxon>Cystobacterineae</taxon>
        <taxon>Archangiaceae</taxon>
        <taxon>Cystobacter</taxon>
    </lineage>
</organism>
<evidence type="ECO:0000313" key="2">
    <source>
        <dbReference type="Proteomes" id="UP000011682"/>
    </source>
</evidence>
<dbReference type="Gene3D" id="3.40.50.410">
    <property type="entry name" value="von Willebrand factor, type A domain"/>
    <property type="match status" value="1"/>
</dbReference>
<dbReference type="eggNOG" id="COG2304">
    <property type="taxonomic scope" value="Bacteria"/>
</dbReference>
<sequence length="565" mass="61457">MLGGMMGAVGLLPLASQAQSPANVIFLLDNSESMQDFPTWLPEAFTPGYSPTSGLKKGDLGFNDPDYGHFINTGCSDPALVAAMSWFDKNSPDPAKNGSVVYDSDPDLNDPYFDPAEYYHSRGRRIAWQAEEFPYSMGMQFRSMNSTADASTVCRQVWNFDSKYPNSPVFNECLSCLGIKGWWRGPLVPATINDKSGHMGPPRAKDEPLLPQEAKRKWVVSGRVLNLRPPKFVVARKALKDVLQTASHVRMGVATFGGDRGWFDPTWVLADVSPSCSASAPFDETRLDRSQLARAVNDTLFRNNERSTGEALFGLGGYFSSQGVDGRWNSWFAQPIGNTNWGWPGQPSGGTYDNPYGGNQVGAGYGKSTDEWLKYPYVDPATGLVLPGQRWESGGDHRSICFAEQSSAVIVVTGGEPRYDNSVPITKMMSLLLAEGARHPSGELLTFDPVDPEHNPNSGGVNYCHLFGATKADCDYTDYNWPTGLAAGNKNFMDDVAFFLSHADLRGDLPGTQNVRTYVIGYGSAHPMLQSIALAGQGRFFQVNEGAALREALQSAIGEASAATP</sequence>
<proteinExistence type="predicted"/>
<dbReference type="AlphaFoldDB" id="S9P650"/>